<feature type="region of interest" description="Disordered" evidence="1">
    <location>
        <begin position="1"/>
        <end position="22"/>
    </location>
</feature>
<feature type="transmembrane region" description="Helical" evidence="2">
    <location>
        <begin position="253"/>
        <end position="275"/>
    </location>
</feature>
<dbReference type="EMBL" id="JABAGI010000009">
    <property type="protein sequence ID" value="NME62479.1"/>
    <property type="molecule type" value="Genomic_DNA"/>
</dbReference>
<comment type="caution">
    <text evidence="4">The sequence shown here is derived from an EMBL/GenBank/DDBJ whole genome shotgun (WGS) entry which is preliminary data.</text>
</comment>
<feature type="domain" description="Transglutaminase-like" evidence="3">
    <location>
        <begin position="514"/>
        <end position="596"/>
    </location>
</feature>
<feature type="transmembrane region" description="Helical" evidence="2">
    <location>
        <begin position="113"/>
        <end position="132"/>
    </location>
</feature>
<dbReference type="SUPFAM" id="SSF54001">
    <property type="entry name" value="Cysteine proteinases"/>
    <property type="match status" value="1"/>
</dbReference>
<dbReference type="PANTHER" id="PTHR42736">
    <property type="entry name" value="PROTEIN-GLUTAMINE GAMMA-GLUTAMYLTRANSFERASE"/>
    <property type="match status" value="1"/>
</dbReference>
<feature type="compositionally biased region" description="Basic and acidic residues" evidence="1">
    <location>
        <begin position="810"/>
        <end position="826"/>
    </location>
</feature>
<keyword evidence="2" id="KW-0812">Transmembrane</keyword>
<reference evidence="4 5" key="1">
    <citation type="submission" date="2020-04" db="EMBL/GenBank/DDBJ databases">
        <authorList>
            <person name="Hitch T.C.A."/>
            <person name="Wylensek D."/>
            <person name="Clavel T."/>
        </authorList>
    </citation>
    <scope>NUCLEOTIDE SEQUENCE [LARGE SCALE GENOMIC DNA]</scope>
    <source>
        <strain evidence="4 5">BSM-130-P53-3C</strain>
    </source>
</reference>
<gene>
    <name evidence="4" type="ORF">HF844_06665</name>
</gene>
<evidence type="ECO:0000313" key="4">
    <source>
        <dbReference type="EMBL" id="NME62479.1"/>
    </source>
</evidence>
<dbReference type="Proteomes" id="UP000588369">
    <property type="component" value="Unassembled WGS sequence"/>
</dbReference>
<feature type="transmembrane region" description="Helical" evidence="2">
    <location>
        <begin position="85"/>
        <end position="107"/>
    </location>
</feature>
<dbReference type="InterPro" id="IPR052901">
    <property type="entry name" value="Bact_TGase-like"/>
</dbReference>
<protein>
    <submittedName>
        <fullName evidence="4">Transglutaminase domain-containing protein</fullName>
    </submittedName>
</protein>
<feature type="region of interest" description="Disordered" evidence="1">
    <location>
        <begin position="810"/>
        <end position="847"/>
    </location>
</feature>
<evidence type="ECO:0000259" key="3">
    <source>
        <dbReference type="SMART" id="SM00460"/>
    </source>
</evidence>
<dbReference type="Gene3D" id="3.10.620.30">
    <property type="match status" value="1"/>
</dbReference>
<sequence>MSTGDVTSVTDPTGTAASTVTPTATTATGTWMDSTRSAIWITRPGQPAPITGTRHCAAPYTSLLIAALLTLVASSNLIDVYGSVLSWATAAIPATIIGSLVALAGLFPVLRLWWQMLFMAFAQLVVGPALILNDTTIAHIIPTVRTIRQGWMSMLGSFKYLLALDPPVGTADGSLLAVWTICLWSALLTGIFAVTKDGRYIIIAVIPILANTAVCALLGSPTGFHRIAAGTVTAITLVAWISSRWNLLELSRWLSSIVIVLISASLAVGGCAVVGQHRTILRDHYEPPLSPYQYTSPLSGMRSYVKNHKDDVLLTVTDLPAGSTVRLAVMDRFDGNVWNLSDSAMASDSSNYRRVGTSIRNTAEGKRFTAKFTVDKGLTDYWLPIAGAASSVQFANTSDADSFYYNTDTMSSIYSARTYAGLSYTETGIIPRMPTDEEIAKAAISLISQPKAEDVPDSVDKLANATAGGQASGGEAAQSIAKQLKESGWFSHGLDGDYPSSAGHGNYRIDRLLAGSAMVGDSEQYASAMALMARSLGMPSRVVLGFLPKNDEGDISESRTEKHGSSTVTQFTGNDVTAWVEIKLDGYDWVPFYPTPKETKIPDDNQNLTPPNPQTLVRQPAVPLTNPLRDDNQATGASSIGGSMADEAPDNTSWARFRTIARAVALYGSPIWVLLAVCALLLTIKAIALLWARKHGSPSQRVAAGWQTVTATAMQSGLSVHGTRNEQAQAIAKEMGLAPDVLITLGKEADYVSFSGNTIDQHQVDRYWNDVIEERATMLKSLPALRRWRAKLSLRGMFHKTCCTGMTWKRPEEAGNHQSDAPHEHSPSVSVRRPARRRIPPNPRPAQ</sequence>
<dbReference type="AlphaFoldDB" id="A0A7X9RP00"/>
<evidence type="ECO:0000256" key="2">
    <source>
        <dbReference type="SAM" id="Phobius"/>
    </source>
</evidence>
<feature type="transmembrane region" description="Helical" evidence="2">
    <location>
        <begin position="225"/>
        <end position="241"/>
    </location>
</feature>
<feature type="transmembrane region" description="Helical" evidence="2">
    <location>
        <begin position="174"/>
        <end position="193"/>
    </location>
</feature>
<accession>A0A7X9RP00</accession>
<dbReference type="InterPro" id="IPR038765">
    <property type="entry name" value="Papain-like_cys_pep_sf"/>
</dbReference>
<organism evidence="4 5">
    <name type="scientific">Bifidobacterium thermophilum</name>
    <dbReference type="NCBI Taxonomy" id="33905"/>
    <lineage>
        <taxon>Bacteria</taxon>
        <taxon>Bacillati</taxon>
        <taxon>Actinomycetota</taxon>
        <taxon>Actinomycetes</taxon>
        <taxon>Bifidobacteriales</taxon>
        <taxon>Bifidobacteriaceae</taxon>
        <taxon>Bifidobacterium</taxon>
    </lineage>
</organism>
<evidence type="ECO:0000256" key="1">
    <source>
        <dbReference type="SAM" id="MobiDB-lite"/>
    </source>
</evidence>
<feature type="region of interest" description="Disordered" evidence="1">
    <location>
        <begin position="625"/>
        <end position="648"/>
    </location>
</feature>
<feature type="transmembrane region" description="Helical" evidence="2">
    <location>
        <begin position="671"/>
        <end position="692"/>
    </location>
</feature>
<dbReference type="PANTHER" id="PTHR42736:SF1">
    <property type="entry name" value="PROTEIN-GLUTAMINE GAMMA-GLUTAMYLTRANSFERASE"/>
    <property type="match status" value="1"/>
</dbReference>
<proteinExistence type="predicted"/>
<dbReference type="SMART" id="SM00460">
    <property type="entry name" value="TGc"/>
    <property type="match status" value="1"/>
</dbReference>
<feature type="compositionally biased region" description="Polar residues" evidence="1">
    <location>
        <begin position="604"/>
        <end position="617"/>
    </location>
</feature>
<name>A0A7X9RP00_9BIFI</name>
<keyword evidence="2" id="KW-1133">Transmembrane helix</keyword>
<dbReference type="InterPro" id="IPR002931">
    <property type="entry name" value="Transglutaminase-like"/>
</dbReference>
<feature type="compositionally biased region" description="Polar residues" evidence="1">
    <location>
        <begin position="1"/>
        <end position="11"/>
    </location>
</feature>
<evidence type="ECO:0000313" key="5">
    <source>
        <dbReference type="Proteomes" id="UP000588369"/>
    </source>
</evidence>
<dbReference type="Pfam" id="PF01841">
    <property type="entry name" value="Transglut_core"/>
    <property type="match status" value="1"/>
</dbReference>
<keyword evidence="2" id="KW-0472">Membrane</keyword>
<feature type="region of interest" description="Disordered" evidence="1">
    <location>
        <begin position="598"/>
        <end position="617"/>
    </location>
</feature>
<feature type="transmembrane region" description="Helical" evidence="2">
    <location>
        <begin position="57"/>
        <end position="78"/>
    </location>
</feature>
<feature type="compositionally biased region" description="Low complexity" evidence="1">
    <location>
        <begin position="12"/>
        <end position="22"/>
    </location>
</feature>
<feature type="transmembrane region" description="Helical" evidence="2">
    <location>
        <begin position="200"/>
        <end position="219"/>
    </location>
</feature>